<dbReference type="EMBL" id="FQYV01000019">
    <property type="protein sequence ID" value="SHJ55224.1"/>
    <property type="molecule type" value="Genomic_DNA"/>
</dbReference>
<dbReference type="Pfam" id="PF18962">
    <property type="entry name" value="Por_Secre_tail"/>
    <property type="match status" value="1"/>
</dbReference>
<dbReference type="OrthoDB" id="5485925at2"/>
<dbReference type="Proteomes" id="UP000184172">
    <property type="component" value="Unassembled WGS sequence"/>
</dbReference>
<evidence type="ECO:0000256" key="1">
    <source>
        <dbReference type="ARBA" id="ARBA00022729"/>
    </source>
</evidence>
<organism evidence="4 5">
    <name type="scientific">Aequorivita viscosa</name>
    <dbReference type="NCBI Taxonomy" id="797419"/>
    <lineage>
        <taxon>Bacteria</taxon>
        <taxon>Pseudomonadati</taxon>
        <taxon>Bacteroidota</taxon>
        <taxon>Flavobacteriia</taxon>
        <taxon>Flavobacteriales</taxon>
        <taxon>Flavobacteriaceae</taxon>
        <taxon>Aequorivita</taxon>
    </lineage>
</organism>
<accession>A0A1M6K8J0</accession>
<keyword evidence="5" id="KW-1185">Reference proteome</keyword>
<dbReference type="InterPro" id="IPR026444">
    <property type="entry name" value="Secre_tail"/>
</dbReference>
<dbReference type="NCBIfam" id="TIGR04183">
    <property type="entry name" value="Por_Secre_tail"/>
    <property type="match status" value="1"/>
</dbReference>
<dbReference type="STRING" id="797419.SAMN05216556_107137"/>
<name>A0A1M6K8J0_9FLAO</name>
<dbReference type="RefSeq" id="WP_073219659.1">
    <property type="nucleotide sequence ID" value="NZ_FNNS01000007.1"/>
</dbReference>
<dbReference type="AlphaFoldDB" id="A0A1M6K8J0"/>
<feature type="domain" description="Secretion system C-terminal sorting" evidence="3">
    <location>
        <begin position="1157"/>
        <end position="1227"/>
    </location>
</feature>
<gene>
    <name evidence="4" type="ORF">SAMN04487908_11960</name>
</gene>
<evidence type="ECO:0000313" key="4">
    <source>
        <dbReference type="EMBL" id="SHJ55224.1"/>
    </source>
</evidence>
<protein>
    <submittedName>
        <fullName evidence="4">Por secretion system C-terminal sorting domain-containing protein</fullName>
    </submittedName>
</protein>
<proteinExistence type="predicted"/>
<keyword evidence="1 2" id="KW-0732">Signal</keyword>
<feature type="chain" id="PRO_5009918912" evidence="2">
    <location>
        <begin position="25"/>
        <end position="1234"/>
    </location>
</feature>
<reference evidence="5" key="1">
    <citation type="submission" date="2016-11" db="EMBL/GenBank/DDBJ databases">
        <authorList>
            <person name="Varghese N."/>
            <person name="Submissions S."/>
        </authorList>
    </citation>
    <scope>NUCLEOTIDE SEQUENCE [LARGE SCALE GENOMIC DNA]</scope>
    <source>
        <strain evidence="5">DSM 26349</strain>
    </source>
</reference>
<evidence type="ECO:0000313" key="5">
    <source>
        <dbReference type="Proteomes" id="UP000184172"/>
    </source>
</evidence>
<feature type="signal peptide" evidence="2">
    <location>
        <begin position="1"/>
        <end position="24"/>
    </location>
</feature>
<evidence type="ECO:0000256" key="2">
    <source>
        <dbReference type="SAM" id="SignalP"/>
    </source>
</evidence>
<sequence length="1234" mass="130791">MGSNLRKRLHLGGLLVLLLLTASAGWGQGHETFTNVPTASPGSYNVRTWIGDNGEEWNATDARTDQNIVGKAITVRNGELSTTILGGVGSLTLSTQRKFSGGTGVVTISINGNQVGTVPYDDTVQTTTISGIEVSGSVALLVETPGNGDRVAIDDVIWTAFGSGGNTAPFITNVAHTPTSVTSTDAPIVNADIIDSDGIASAELHWGTVSGSLSNTVAMTLDAGDTYMATIPAQADGTTIYYEIEAIDANATPETTTSPEQSYTVEDPLPFGIPYFNAFTNQDDFNEAVGYGFEFTNASQNGSYVLITSGSIVTPAIDFSAYTGLTVSFDLGTYGGNGAQMDVLVSNDNGANYTLLGTFTPTSSTPSGFEQVIDLTSLNGTNGRVKFEQTAGTQNSLRFKSLNIEESQGGNQGPVITNINHSPAVVSSSDAVMVSADIDDVDGIASAELHWGTTSGSLGNTIAMNLDNGSTYVLSSAIPAQVDGTTVYYEIEAADSNAEPITTISPEQSYTVADPVAFGIPYINALRNQVDLDEAIGYGFMFDNTSLVTSAGGYIKIEVGGSIVSPAIDFSMYERLLVNFDMTTFGGNNGQELSVSVSNDNGVSYSLLESYIVPGGYVTFEKFIDLSTLSGTNGRIKFEMTGGTAAIRFRDLGIQEFLGYFYNNGSWSPADPSGVSTELDDFYVNEGTATLTASTSARNITINTGATLKVENVLTIAGNINNNGDFIFVSNETVNGELASVPSTSNILGEITVQRYMSQNRAYRMVSSPVTTTSTIHDNWQEGATSNVDNPRPGFGTHITGSTIDQQNGFDGTGTGNPSMFTVNVATQAFEPIDNTDVNTLSAGKGYLLFVRGDRSIDLTNDFSANETVLEAKGSLFTGTNTQTISGANAAGDFVMFGNPYQSAVNINSVFANSTNINPGFYYVYDPTLADHGAYVTVSLPAGGNNTFESVANQYLQPGQGAQVATAAAGDAVIVFNEDDKAPGNFTATNRGGNRSMSDDMLITQLYTADNYNNGGPVHDSFGIMFAEGNNNELTNEDAVKPMNFYENLGIDNNGTLLSIESREMPQAGEIYTMFSDGYQSTNYVLKLMVDGLEDSVFFLEDQFTGASILLETGTTAYSFSVDENDPLSLATDRFSIRVEDNVVGVNDNSLLSDVSLYPNPITDNTFFINAPKLNGKELTLSLSDLSGRIILEEPVEFVSNTVAISFNNNLASGVYIVTLNVGGESQAFRIIKQ</sequence>
<evidence type="ECO:0000259" key="3">
    <source>
        <dbReference type="Pfam" id="PF18962"/>
    </source>
</evidence>